<gene>
    <name evidence="1" type="ORF">DSM107010_62530</name>
</gene>
<keyword evidence="2" id="KW-1185">Reference proteome</keyword>
<reference evidence="1 2" key="1">
    <citation type="journal article" date="2019" name="Genome Biol. Evol.">
        <title>Day and night: Metabolic profiles and evolutionary relationships of six axenic non-marine cyanobacteria.</title>
        <authorList>
            <person name="Will S.E."/>
            <person name="Henke P."/>
            <person name="Boedeker C."/>
            <person name="Huang S."/>
            <person name="Brinkmann H."/>
            <person name="Rohde M."/>
            <person name="Jarek M."/>
            <person name="Friedl T."/>
            <person name="Seufert S."/>
            <person name="Schumacher M."/>
            <person name="Overmann J."/>
            <person name="Neumann-Schaal M."/>
            <person name="Petersen J."/>
        </authorList>
    </citation>
    <scope>NUCLEOTIDE SEQUENCE [LARGE SCALE GENOMIC DNA]</scope>
    <source>
        <strain evidence="1 2">SAG 39.79</strain>
    </source>
</reference>
<comment type="caution">
    <text evidence="1">The sequence shown here is derived from an EMBL/GenBank/DDBJ whole genome shotgun (WGS) entry which is preliminary data.</text>
</comment>
<dbReference type="EMBL" id="RSCK01000108">
    <property type="protein sequence ID" value="RUT02631.1"/>
    <property type="molecule type" value="Genomic_DNA"/>
</dbReference>
<evidence type="ECO:0000313" key="2">
    <source>
        <dbReference type="Proteomes" id="UP000282574"/>
    </source>
</evidence>
<protein>
    <submittedName>
        <fullName evidence="1">Uncharacterized protein</fullName>
    </submittedName>
</protein>
<name>A0AB37UB06_9CYAN</name>
<dbReference type="AlphaFoldDB" id="A0AB37UB06"/>
<evidence type="ECO:0000313" key="1">
    <source>
        <dbReference type="EMBL" id="RUT02631.1"/>
    </source>
</evidence>
<dbReference type="RefSeq" id="WP_158631919.1">
    <property type="nucleotide sequence ID" value="NZ_JAVKZF010000001.1"/>
</dbReference>
<sequence>MRAYEQDPSGLAAFVGSLVYGMADSSRAAQIQAGMEYYKARRKEQQEIKAEIEALE</sequence>
<proteinExistence type="predicted"/>
<dbReference type="Proteomes" id="UP000282574">
    <property type="component" value="Unassembled WGS sequence"/>
</dbReference>
<accession>A0AB37UB06</accession>
<organism evidence="1 2">
    <name type="scientific">Chroococcidiopsis cubana SAG 39.79</name>
    <dbReference type="NCBI Taxonomy" id="388085"/>
    <lineage>
        <taxon>Bacteria</taxon>
        <taxon>Bacillati</taxon>
        <taxon>Cyanobacteriota</taxon>
        <taxon>Cyanophyceae</taxon>
        <taxon>Chroococcidiopsidales</taxon>
        <taxon>Chroococcidiopsidaceae</taxon>
        <taxon>Chroococcidiopsis</taxon>
    </lineage>
</organism>